<dbReference type="InterPro" id="IPR043926">
    <property type="entry name" value="ABCG_dom"/>
</dbReference>
<dbReference type="SUPFAM" id="SSF52540">
    <property type="entry name" value="P-loop containing nucleoside triphosphate hydrolases"/>
    <property type="match status" value="1"/>
</dbReference>
<feature type="transmembrane region" description="Helical" evidence="9">
    <location>
        <begin position="482"/>
        <end position="504"/>
    </location>
</feature>
<dbReference type="EMBL" id="QZWG01000003">
    <property type="protein sequence ID" value="RZC20514.1"/>
    <property type="molecule type" value="Genomic_DNA"/>
</dbReference>
<keyword evidence="5" id="KW-0547">Nucleotide-binding</keyword>
<feature type="domain" description="ABC transporter" evidence="10">
    <location>
        <begin position="22"/>
        <end position="266"/>
    </location>
</feature>
<comment type="similarity">
    <text evidence="2">Belongs to the ABC transporter superfamily. ABCG family. Eye pigment precursor importer (TC 3.A.1.204) subfamily.</text>
</comment>
<evidence type="ECO:0000256" key="5">
    <source>
        <dbReference type="ARBA" id="ARBA00022741"/>
    </source>
</evidence>
<dbReference type="SMR" id="A0A445LCG3"/>
<dbReference type="SMART" id="SM00382">
    <property type="entry name" value="AAA"/>
    <property type="match status" value="1"/>
</dbReference>
<keyword evidence="4 9" id="KW-0812">Transmembrane</keyword>
<keyword evidence="12" id="KW-1185">Reference proteome</keyword>
<proteinExistence type="inferred from homology"/>
<dbReference type="Pfam" id="PF00005">
    <property type="entry name" value="ABC_tran"/>
    <property type="match status" value="1"/>
</dbReference>
<dbReference type="Gene3D" id="3.40.50.300">
    <property type="entry name" value="P-loop containing nucleotide triphosphate hydrolases"/>
    <property type="match status" value="1"/>
</dbReference>
<evidence type="ECO:0000313" key="12">
    <source>
        <dbReference type="Proteomes" id="UP000289340"/>
    </source>
</evidence>
<dbReference type="InterPro" id="IPR027417">
    <property type="entry name" value="P-loop_NTPase"/>
</dbReference>
<dbReference type="PROSITE" id="PS50893">
    <property type="entry name" value="ABC_TRANSPORTER_2"/>
    <property type="match status" value="1"/>
</dbReference>
<dbReference type="GO" id="GO:0016887">
    <property type="term" value="F:ATP hydrolysis activity"/>
    <property type="evidence" value="ECO:0007669"/>
    <property type="project" value="InterPro"/>
</dbReference>
<evidence type="ECO:0000256" key="2">
    <source>
        <dbReference type="ARBA" id="ARBA00005814"/>
    </source>
</evidence>
<protein>
    <submittedName>
        <fullName evidence="11">ABC transporter G family member 15 isoform A</fullName>
    </submittedName>
</protein>
<evidence type="ECO:0000256" key="7">
    <source>
        <dbReference type="ARBA" id="ARBA00022989"/>
    </source>
</evidence>
<dbReference type="PANTHER" id="PTHR48042">
    <property type="entry name" value="ABC TRANSPORTER G FAMILY MEMBER 11"/>
    <property type="match status" value="1"/>
</dbReference>
<evidence type="ECO:0000256" key="9">
    <source>
        <dbReference type="SAM" id="Phobius"/>
    </source>
</evidence>
<dbReference type="InterPro" id="IPR052215">
    <property type="entry name" value="Plant_ABCG"/>
</dbReference>
<feature type="transmembrane region" description="Helical" evidence="9">
    <location>
        <begin position="510"/>
        <end position="528"/>
    </location>
</feature>
<dbReference type="PANTHER" id="PTHR48042:SF8">
    <property type="entry name" value="ABC-2 TYPE TRANSPORTER TRANSMEMBRANE DOMAIN-CONTAINING PROTEIN"/>
    <property type="match status" value="1"/>
</dbReference>
<dbReference type="Proteomes" id="UP000289340">
    <property type="component" value="Chromosome 3"/>
</dbReference>
<feature type="transmembrane region" description="Helical" evidence="9">
    <location>
        <begin position="445"/>
        <end position="470"/>
    </location>
</feature>
<dbReference type="Pfam" id="PF19055">
    <property type="entry name" value="ABC2_membrane_7"/>
    <property type="match status" value="1"/>
</dbReference>
<evidence type="ECO:0000259" key="10">
    <source>
        <dbReference type="PROSITE" id="PS50893"/>
    </source>
</evidence>
<comment type="caution">
    <text evidence="11">The sequence shown here is derived from an EMBL/GenBank/DDBJ whole genome shotgun (WGS) entry which is preliminary data.</text>
</comment>
<reference evidence="11 12" key="1">
    <citation type="submission" date="2018-09" db="EMBL/GenBank/DDBJ databases">
        <title>A high-quality reference genome of wild soybean provides a powerful tool to mine soybean genomes.</title>
        <authorList>
            <person name="Xie M."/>
            <person name="Chung C.Y.L."/>
            <person name="Li M.-W."/>
            <person name="Wong F.-L."/>
            <person name="Chan T.-F."/>
            <person name="Lam H.-M."/>
        </authorList>
    </citation>
    <scope>NUCLEOTIDE SEQUENCE [LARGE SCALE GENOMIC DNA]</scope>
    <source>
        <strain evidence="12">cv. W05</strain>
        <tissue evidence="11">Hypocotyl of etiolated seedlings</tissue>
    </source>
</reference>
<evidence type="ECO:0000256" key="6">
    <source>
        <dbReference type="ARBA" id="ARBA00022840"/>
    </source>
</evidence>
<dbReference type="GO" id="GO:0016020">
    <property type="term" value="C:membrane"/>
    <property type="evidence" value="ECO:0007669"/>
    <property type="project" value="UniProtKB-SubCell"/>
</dbReference>
<dbReference type="GO" id="GO:0005524">
    <property type="term" value="F:ATP binding"/>
    <property type="evidence" value="ECO:0007669"/>
    <property type="project" value="UniProtKB-KW"/>
</dbReference>
<dbReference type="InterPro" id="IPR003593">
    <property type="entry name" value="AAA+_ATPase"/>
</dbReference>
<keyword evidence="6" id="KW-0067">ATP-binding</keyword>
<feature type="transmembrane region" description="Helical" evidence="9">
    <location>
        <begin position="406"/>
        <end position="425"/>
    </location>
</feature>
<dbReference type="InterPro" id="IPR003439">
    <property type="entry name" value="ABC_transporter-like_ATP-bd"/>
</dbReference>
<keyword evidence="8 9" id="KW-0472">Membrane</keyword>
<dbReference type="PROSITE" id="PS00211">
    <property type="entry name" value="ABC_TRANSPORTER_1"/>
    <property type="match status" value="1"/>
</dbReference>
<keyword evidence="3" id="KW-0813">Transport</keyword>
<dbReference type="InterPro" id="IPR013525">
    <property type="entry name" value="ABC2_TM"/>
</dbReference>
<evidence type="ECO:0000256" key="4">
    <source>
        <dbReference type="ARBA" id="ARBA00022692"/>
    </source>
</evidence>
<organism evidence="11 12">
    <name type="scientific">Glycine soja</name>
    <name type="common">Wild soybean</name>
    <dbReference type="NCBI Taxonomy" id="3848"/>
    <lineage>
        <taxon>Eukaryota</taxon>
        <taxon>Viridiplantae</taxon>
        <taxon>Streptophyta</taxon>
        <taxon>Embryophyta</taxon>
        <taxon>Tracheophyta</taxon>
        <taxon>Spermatophyta</taxon>
        <taxon>Magnoliopsida</taxon>
        <taxon>eudicotyledons</taxon>
        <taxon>Gunneridae</taxon>
        <taxon>Pentapetalae</taxon>
        <taxon>rosids</taxon>
        <taxon>fabids</taxon>
        <taxon>Fabales</taxon>
        <taxon>Fabaceae</taxon>
        <taxon>Papilionoideae</taxon>
        <taxon>50 kb inversion clade</taxon>
        <taxon>NPAAA clade</taxon>
        <taxon>indigoferoid/millettioid clade</taxon>
        <taxon>Phaseoleae</taxon>
        <taxon>Glycine</taxon>
        <taxon>Glycine subgen. Soja</taxon>
    </lineage>
</organism>
<accession>A0A445LCG3</accession>
<dbReference type="InterPro" id="IPR017871">
    <property type="entry name" value="ABC_transporter-like_CS"/>
</dbReference>
<keyword evidence="7 9" id="KW-1133">Transmembrane helix</keyword>
<comment type="subcellular location">
    <subcellularLocation>
        <location evidence="1">Membrane</location>
        <topology evidence="1">Multi-pass membrane protein</topology>
    </subcellularLocation>
</comment>
<gene>
    <name evidence="11" type="ORF">D0Y65_007078</name>
</gene>
<evidence type="ECO:0000256" key="8">
    <source>
        <dbReference type="ARBA" id="ARBA00023136"/>
    </source>
</evidence>
<dbReference type="AlphaFoldDB" id="A0A445LCG3"/>
<name>A0A445LCG3_GLYSO</name>
<dbReference type="GO" id="GO:0140359">
    <property type="term" value="F:ABC-type transporter activity"/>
    <property type="evidence" value="ECO:0007669"/>
    <property type="project" value="InterPro"/>
</dbReference>
<evidence type="ECO:0000313" key="11">
    <source>
        <dbReference type="EMBL" id="RZC20514.1"/>
    </source>
</evidence>
<feature type="transmembrane region" description="Helical" evidence="9">
    <location>
        <begin position="372"/>
        <end position="394"/>
    </location>
</feature>
<dbReference type="Gramene" id="XM_028369483.1">
    <property type="protein sequence ID" value="XP_028225284.1"/>
    <property type="gene ID" value="LOC114406707"/>
</dbReference>
<evidence type="ECO:0000256" key="1">
    <source>
        <dbReference type="ARBA" id="ARBA00004141"/>
    </source>
</evidence>
<evidence type="ECO:0000256" key="3">
    <source>
        <dbReference type="ARBA" id="ARBA00022448"/>
    </source>
</evidence>
<dbReference type="Pfam" id="PF01061">
    <property type="entry name" value="ABC2_membrane"/>
    <property type="match status" value="1"/>
</dbReference>
<feature type="transmembrane region" description="Helical" evidence="9">
    <location>
        <begin position="598"/>
        <end position="619"/>
    </location>
</feature>
<sequence>MFPTKMDLLANVAVENKRRVCLVWEDLTVVASSVNNSPKRELLKGLSGYAEPNRIMALIGPSGSGKSTVLAALAGILPTNVSMTGNVLLNGTTRSTGCRDISYVTQEDYFLGTLTVKETLTYAAHLRLPADMTKNEIDKVVTKILAEMGLQDSADSRLGNWHLRGISSGEKRRLSIGIEILTQPHVMFLDEPTSGLDSAAAFYVISSLSNIAHDGRIVICSIHQPSGEVFNLFDDLVLLAGGESVYFGEATMAVKFFADAGFPCPTRKNPPEHFLRCVNSEFDSVAALMQSKKEASSSWNSLMKMTTEEIKSELIKYYRNSIQSENARKKIREIKQSEEPLVEKIYDTSRLKQLCTLTNRSILNMTRDIGYYWLRIVFYILISVSAGFLLFNIGTSNEAILTRGKCDGFIVGLMIFLCLGGVPFYHEELKVFKRERFGNHYGEAMFVLSHFLSSLPFVLAISLSSGTILYHMVNFHPGFSHYCYFCMNIFCLIAVTEGCTLFFAALAPDLLVAMGTATGAIVFMMVPSNIFRSLADLPKFFWRYPMSYISYITWSIQGQFKNDLIGLEFEPQVPGGTKIKGEEILHDMFGIRNDYSKWWDLGVLVLFLICYRLLFFLVLKHKERVTSLLHTKRTIPDILLRRSSLKNKYISSKQRQSLHPLSAQEGLYSPIS</sequence>